<keyword evidence="5" id="KW-0175">Coiled coil</keyword>
<feature type="compositionally biased region" description="Polar residues" evidence="6">
    <location>
        <begin position="7"/>
        <end position="22"/>
    </location>
</feature>
<dbReference type="GO" id="GO:0061630">
    <property type="term" value="F:ubiquitin protein ligase activity"/>
    <property type="evidence" value="ECO:0007669"/>
    <property type="project" value="TreeGrafter"/>
</dbReference>
<evidence type="ECO:0000256" key="4">
    <source>
        <dbReference type="PROSITE-ProRule" id="PRU00502"/>
    </source>
</evidence>
<dbReference type="InterPro" id="IPR047243">
    <property type="entry name" value="RING-H2_BRAP2"/>
</dbReference>
<dbReference type="GO" id="GO:0005737">
    <property type="term" value="C:cytoplasm"/>
    <property type="evidence" value="ECO:0007669"/>
    <property type="project" value="TreeGrafter"/>
</dbReference>
<dbReference type="InterPro" id="IPR001607">
    <property type="entry name" value="Znf_UBP"/>
</dbReference>
<dbReference type="SMART" id="SM00184">
    <property type="entry name" value="RING"/>
    <property type="match status" value="1"/>
</dbReference>
<evidence type="ECO:0000259" key="8">
    <source>
        <dbReference type="PROSITE" id="PS50271"/>
    </source>
</evidence>
<keyword evidence="2 4" id="KW-0863">Zinc-finger</keyword>
<dbReference type="Gene3D" id="3.30.40.10">
    <property type="entry name" value="Zinc/RING finger domain, C3HC4 (zinc finger)"/>
    <property type="match status" value="2"/>
</dbReference>
<dbReference type="PANTHER" id="PTHR24007">
    <property type="entry name" value="BRCA1-ASSOCIATED PROTEIN"/>
    <property type="match status" value="1"/>
</dbReference>
<accession>A0AA35SJ61</accession>
<feature type="domain" description="RING-type" evidence="7">
    <location>
        <begin position="262"/>
        <end position="299"/>
    </location>
</feature>
<evidence type="ECO:0000256" key="5">
    <source>
        <dbReference type="SAM" id="Coils"/>
    </source>
</evidence>
<comment type="caution">
    <text evidence="9">The sequence shown here is derived from an EMBL/GenBank/DDBJ whole genome shotgun (WGS) entry which is preliminary data.</text>
</comment>
<keyword evidence="10" id="KW-1185">Reference proteome</keyword>
<dbReference type="Pfam" id="PF13639">
    <property type="entry name" value="zf-RING_2"/>
    <property type="match status" value="1"/>
</dbReference>
<feature type="coiled-coil region" evidence="5">
    <location>
        <begin position="427"/>
        <end position="496"/>
    </location>
</feature>
<dbReference type="PROSITE" id="PS50271">
    <property type="entry name" value="ZF_UBP"/>
    <property type="match status" value="1"/>
</dbReference>
<dbReference type="PROSITE" id="PS50089">
    <property type="entry name" value="ZF_RING_2"/>
    <property type="match status" value="1"/>
</dbReference>
<dbReference type="Proteomes" id="UP001174909">
    <property type="component" value="Unassembled WGS sequence"/>
</dbReference>
<feature type="compositionally biased region" description="Basic and acidic residues" evidence="6">
    <location>
        <begin position="535"/>
        <end position="565"/>
    </location>
</feature>
<evidence type="ECO:0000313" key="10">
    <source>
        <dbReference type="Proteomes" id="UP001174909"/>
    </source>
</evidence>
<dbReference type="Pfam" id="PF02148">
    <property type="entry name" value="zf-UBP"/>
    <property type="match status" value="1"/>
</dbReference>
<reference evidence="9" key="1">
    <citation type="submission" date="2023-03" db="EMBL/GenBank/DDBJ databases">
        <authorList>
            <person name="Steffen K."/>
            <person name="Cardenas P."/>
        </authorList>
    </citation>
    <scope>NUCLEOTIDE SEQUENCE</scope>
</reference>
<organism evidence="9 10">
    <name type="scientific">Geodia barretti</name>
    <name type="common">Barrett's horny sponge</name>
    <dbReference type="NCBI Taxonomy" id="519541"/>
    <lineage>
        <taxon>Eukaryota</taxon>
        <taxon>Metazoa</taxon>
        <taxon>Porifera</taxon>
        <taxon>Demospongiae</taxon>
        <taxon>Heteroscleromorpha</taxon>
        <taxon>Tetractinellida</taxon>
        <taxon>Astrophorina</taxon>
        <taxon>Geodiidae</taxon>
        <taxon>Geodia</taxon>
    </lineage>
</organism>
<dbReference type="GO" id="GO:0016567">
    <property type="term" value="P:protein ubiquitination"/>
    <property type="evidence" value="ECO:0007669"/>
    <property type="project" value="TreeGrafter"/>
</dbReference>
<protein>
    <submittedName>
        <fullName evidence="9">BRCA1-associated protein</fullName>
    </submittedName>
</protein>
<dbReference type="Pfam" id="PF07576">
    <property type="entry name" value="BRAP2"/>
    <property type="match status" value="1"/>
</dbReference>
<evidence type="ECO:0000259" key="7">
    <source>
        <dbReference type="PROSITE" id="PS50089"/>
    </source>
</evidence>
<feature type="region of interest" description="Disordered" evidence="6">
    <location>
        <begin position="1"/>
        <end position="22"/>
    </location>
</feature>
<evidence type="ECO:0000256" key="6">
    <source>
        <dbReference type="SAM" id="MobiDB-lite"/>
    </source>
</evidence>
<gene>
    <name evidence="9" type="ORF">GBAR_LOCUS16791</name>
</gene>
<keyword evidence="1" id="KW-0479">Metal-binding</keyword>
<dbReference type="InterPro" id="IPR001841">
    <property type="entry name" value="Znf_RING"/>
</dbReference>
<dbReference type="AlphaFoldDB" id="A0AA35SJ61"/>
<dbReference type="GO" id="GO:0007265">
    <property type="term" value="P:Ras protein signal transduction"/>
    <property type="evidence" value="ECO:0007669"/>
    <property type="project" value="TreeGrafter"/>
</dbReference>
<evidence type="ECO:0000256" key="2">
    <source>
        <dbReference type="ARBA" id="ARBA00022771"/>
    </source>
</evidence>
<feature type="region of interest" description="Disordered" evidence="6">
    <location>
        <begin position="515"/>
        <end position="565"/>
    </location>
</feature>
<dbReference type="GO" id="GO:0008270">
    <property type="term" value="F:zinc ion binding"/>
    <property type="evidence" value="ECO:0007669"/>
    <property type="project" value="UniProtKB-KW"/>
</dbReference>
<dbReference type="InterPro" id="IPR013083">
    <property type="entry name" value="Znf_RING/FYVE/PHD"/>
</dbReference>
<evidence type="ECO:0000256" key="1">
    <source>
        <dbReference type="ARBA" id="ARBA00022723"/>
    </source>
</evidence>
<sequence length="565" mass="63604">MAEETSELSPSLQAKRSTHTPRTATVDTLTIAFEVEGGLDQLPESLRDLVYGEEYGPLMASASEVDAETAKTSLGERTVHSISIETHLPRLDSCEGGGGRTYASATANVSPSSSLRDEKGATTATLRDKIPFFSGIPAVECIKGVMHLFKHRSEPHSSCLVCVLCVPASLHLSDLLTFFSSILSNFESLRVIRDNTPNQYMLLLKFKDEVKAVEFYRLYNGRRYSSLEPTVCQLVYISRVRIDKSSQGAGLAGPCLVELPSCPVCLEKLDDSVLTILCNHSFHTNCLTKWKDSTCPVCRYTQSPDPTGDNTCLSCDSREDLWICLICGNIGCGRYVGRHAHTHFVQTQHTFAMQLGTQRVWDYVGDNYVHRLVHNKEDGKLVEVGGHVAMVGDDEKIDSLQLEYTYLLTSQLESQRLFFEEKLAVVEKEANEELSAMEQRCRSAVTEKNGLEEKLAESERARKASDKKMQQLQQKLEKLSTQLNEEKQMNKCLSDNQRLWKDRVTMLEEKIDITIKQKEKHLENSSTNEISQGDARSERASERPHVLPRDSEEDCREPLRKPDRR</sequence>
<dbReference type="CDD" id="cd16457">
    <property type="entry name" value="RING-H2_BRAP2"/>
    <property type="match status" value="1"/>
</dbReference>
<dbReference type="SUPFAM" id="SSF57850">
    <property type="entry name" value="RING/U-box"/>
    <property type="match status" value="1"/>
</dbReference>
<keyword evidence="3" id="KW-0862">Zinc</keyword>
<dbReference type="EMBL" id="CASHTH010002416">
    <property type="protein sequence ID" value="CAI8029571.1"/>
    <property type="molecule type" value="Genomic_DNA"/>
</dbReference>
<dbReference type="InterPro" id="IPR011422">
    <property type="entry name" value="BRAP2/ETP1_RRM"/>
</dbReference>
<dbReference type="SMART" id="SM00290">
    <property type="entry name" value="ZnF_UBP"/>
    <property type="match status" value="1"/>
</dbReference>
<proteinExistence type="predicted"/>
<name>A0AA35SJ61_GEOBA</name>
<evidence type="ECO:0000256" key="3">
    <source>
        <dbReference type="ARBA" id="ARBA00022833"/>
    </source>
</evidence>
<evidence type="ECO:0000313" key="9">
    <source>
        <dbReference type="EMBL" id="CAI8029571.1"/>
    </source>
</evidence>
<feature type="domain" description="UBP-type" evidence="8">
    <location>
        <begin position="296"/>
        <end position="388"/>
    </location>
</feature>
<dbReference type="PANTHER" id="PTHR24007:SF7">
    <property type="entry name" value="BRCA1-ASSOCIATED PROTEIN"/>
    <property type="match status" value="1"/>
</dbReference>